<reference evidence="6 7" key="1">
    <citation type="submission" date="2015-02" db="EMBL/GenBank/DDBJ databases">
        <authorList>
            <person name="Chooi Y.-H."/>
        </authorList>
    </citation>
    <scope>NUCLEOTIDE SEQUENCE [LARGE SCALE GENOMIC DNA]</scope>
    <source>
        <strain evidence="6">E3</strain>
    </source>
</reference>
<feature type="domain" description="Response regulatory" evidence="5">
    <location>
        <begin position="54"/>
        <end position="173"/>
    </location>
</feature>
<sequence>MSSLLRSVAAKSHSPALGRAASPVVDPAFCGDPDQVDLYHKPRAHAGPASGRRLALLVDDVVITQRITSAALHRAGYQCDLASNGQQAVEMANQTDYQVILMDVQLPVLNGVDATVLIRRNERERRRPHTIIYGLTGSCRDADLERYNEAGMDGCIEKGCIVSRAMHEALAVTKENLQDFVFINARNVQSIKRRHHIDPDSLPDIFMGAMDTDDAKEDRLSHGRAPSDAAGSATTTAPSQTNAPPFIVNRPPSPQNRALLVDDLKITQKITEAALKRSGYACDMASDGETAVKMASDYQYAVILMDVQLPILDGCEATRMIREGEQRGGRPRSVIFGLTASCSEADRRRYADVGMDGCIEKGCVISRAMHEALAMHAEKPSQFIFIDARNAHVGFP</sequence>
<feature type="domain" description="Response regulatory" evidence="5">
    <location>
        <begin position="257"/>
        <end position="376"/>
    </location>
</feature>
<dbReference type="Pfam" id="PF00072">
    <property type="entry name" value="Response_reg"/>
    <property type="match status" value="2"/>
</dbReference>
<evidence type="ECO:0000256" key="4">
    <source>
        <dbReference type="SAM" id="MobiDB-lite"/>
    </source>
</evidence>
<keyword evidence="2" id="KW-0902">Two-component regulatory system</keyword>
<protein>
    <recommendedName>
        <fullName evidence="5">Response regulatory domain-containing protein</fullName>
    </recommendedName>
</protein>
<dbReference type="GO" id="GO:0000160">
    <property type="term" value="P:phosphorelay signal transduction system"/>
    <property type="evidence" value="ECO:0007669"/>
    <property type="project" value="UniProtKB-KW"/>
</dbReference>
<dbReference type="AlphaFoldDB" id="A0A0G4ISC8"/>
<name>A0A0G4ISC8_PLABS</name>
<organism evidence="6 7">
    <name type="scientific">Plasmodiophora brassicae</name>
    <name type="common">Clubroot disease agent</name>
    <dbReference type="NCBI Taxonomy" id="37360"/>
    <lineage>
        <taxon>Eukaryota</taxon>
        <taxon>Sar</taxon>
        <taxon>Rhizaria</taxon>
        <taxon>Endomyxa</taxon>
        <taxon>Phytomyxea</taxon>
        <taxon>Plasmodiophorida</taxon>
        <taxon>Plasmodiophoridae</taxon>
        <taxon>Plasmodiophora</taxon>
    </lineage>
</organism>
<dbReference type="PANTHER" id="PTHR45339">
    <property type="entry name" value="HYBRID SIGNAL TRANSDUCTION HISTIDINE KINASE J"/>
    <property type="match status" value="1"/>
</dbReference>
<evidence type="ECO:0000259" key="5">
    <source>
        <dbReference type="PROSITE" id="PS50110"/>
    </source>
</evidence>
<gene>
    <name evidence="6" type="ORF">PBRA_006254</name>
</gene>
<dbReference type="EMBL" id="CDSF01000082">
    <property type="protein sequence ID" value="CEO98140.1"/>
    <property type="molecule type" value="Genomic_DNA"/>
</dbReference>
<evidence type="ECO:0000313" key="6">
    <source>
        <dbReference type="EMBL" id="CEO98140.1"/>
    </source>
</evidence>
<evidence type="ECO:0000256" key="2">
    <source>
        <dbReference type="ARBA" id="ARBA00023012"/>
    </source>
</evidence>
<keyword evidence="1 3" id="KW-0597">Phosphoprotein</keyword>
<feature type="compositionally biased region" description="Polar residues" evidence="4">
    <location>
        <begin position="232"/>
        <end position="243"/>
    </location>
</feature>
<dbReference type="PROSITE" id="PS50110">
    <property type="entry name" value="RESPONSE_REGULATORY"/>
    <property type="match status" value="2"/>
</dbReference>
<evidence type="ECO:0000256" key="1">
    <source>
        <dbReference type="ARBA" id="ARBA00022553"/>
    </source>
</evidence>
<feature type="modified residue" description="4-aspartylphosphate" evidence="3">
    <location>
        <position position="103"/>
    </location>
</feature>
<dbReference type="InterPro" id="IPR001789">
    <property type="entry name" value="Sig_transdc_resp-reg_receiver"/>
</dbReference>
<dbReference type="STRING" id="37360.A0A0G4ISC8"/>
<dbReference type="Gene3D" id="3.40.50.2300">
    <property type="match status" value="2"/>
</dbReference>
<dbReference type="OrthoDB" id="21225at2759"/>
<dbReference type="CDD" id="cd17546">
    <property type="entry name" value="REC_hyHK_CKI1_RcsC-like"/>
    <property type="match status" value="2"/>
</dbReference>
<evidence type="ECO:0000313" key="7">
    <source>
        <dbReference type="Proteomes" id="UP000039324"/>
    </source>
</evidence>
<dbReference type="Proteomes" id="UP000039324">
    <property type="component" value="Unassembled WGS sequence"/>
</dbReference>
<dbReference type="InterPro" id="IPR011006">
    <property type="entry name" value="CheY-like_superfamily"/>
</dbReference>
<feature type="modified residue" description="4-aspartylphosphate" evidence="3">
    <location>
        <position position="306"/>
    </location>
</feature>
<evidence type="ECO:0000256" key="3">
    <source>
        <dbReference type="PROSITE-ProRule" id="PRU00169"/>
    </source>
</evidence>
<keyword evidence="7" id="KW-1185">Reference proteome</keyword>
<feature type="region of interest" description="Disordered" evidence="4">
    <location>
        <begin position="215"/>
        <end position="252"/>
    </location>
</feature>
<proteinExistence type="predicted"/>
<accession>A0A0G4ISC8</accession>
<dbReference type="PANTHER" id="PTHR45339:SF1">
    <property type="entry name" value="HYBRID SIGNAL TRANSDUCTION HISTIDINE KINASE J"/>
    <property type="match status" value="1"/>
</dbReference>
<dbReference type="SUPFAM" id="SSF52172">
    <property type="entry name" value="CheY-like"/>
    <property type="match status" value="2"/>
</dbReference>
<dbReference type="SMART" id="SM00448">
    <property type="entry name" value="REC"/>
    <property type="match status" value="2"/>
</dbReference>